<evidence type="ECO:0000256" key="1">
    <source>
        <dbReference type="SAM" id="Phobius"/>
    </source>
</evidence>
<feature type="domain" description="Peptidase M12B" evidence="2">
    <location>
        <begin position="120"/>
        <end position="242"/>
    </location>
</feature>
<dbReference type="AlphaFoldDB" id="A0A131YSA3"/>
<sequence length="336" mass="37423">MSFGFALSVISMASRWSTISALLGLYIVGSYIGFGTCAYTKYYIHVVVIEDGTHQHPIRNLQAKQVYYRNLFMAVARRLFLLGVGYFKITFIIYPLSESQTNEIFSRVGKPVLVDYLYKNFRSFLKTHLKAFAYKKELVVLFTRRALMTQNGLPSMGFAVKGSMCTENNIAVVHDNGVFSAVNDLVKLVLHSVGVDIDGVGAASSCPAQGGYLMGRGKLKLPLGYSVCTRRLIQAALRRSKCLGSKISDKTTKTIPMPTKIKRGAFCSALGLSECDEKGMQKFEHKSASKYECLVHCCKGESRMERLVAPDGLQCDEDPFHYYDKRCVNGACVQIR</sequence>
<feature type="transmembrane region" description="Helical" evidence="1">
    <location>
        <begin position="25"/>
        <end position="44"/>
    </location>
</feature>
<reference evidence="3" key="1">
    <citation type="journal article" date="2016" name="Ticks Tick Borne Dis.">
        <title>De novo assembly and annotation of the salivary gland transcriptome of Rhipicephalus appendiculatus male and female ticks during blood feeding.</title>
        <authorList>
            <person name="de Castro M.H."/>
            <person name="de Klerk D."/>
            <person name="Pienaar R."/>
            <person name="Latif A.A."/>
            <person name="Rees D.J."/>
            <person name="Mans B.J."/>
        </authorList>
    </citation>
    <scope>NUCLEOTIDE SEQUENCE</scope>
    <source>
        <tissue evidence="3">Salivary glands</tissue>
    </source>
</reference>
<keyword evidence="1" id="KW-0812">Transmembrane</keyword>
<dbReference type="GO" id="GO:0004222">
    <property type="term" value="F:metalloendopeptidase activity"/>
    <property type="evidence" value="ECO:0007669"/>
    <property type="project" value="InterPro"/>
</dbReference>
<accession>A0A131YSA3</accession>
<proteinExistence type="predicted"/>
<keyword evidence="1" id="KW-0472">Membrane</keyword>
<dbReference type="GO" id="GO:0006508">
    <property type="term" value="P:proteolysis"/>
    <property type="evidence" value="ECO:0007669"/>
    <property type="project" value="InterPro"/>
</dbReference>
<organism evidence="3">
    <name type="scientific">Rhipicephalus appendiculatus</name>
    <name type="common">Brown ear tick</name>
    <dbReference type="NCBI Taxonomy" id="34631"/>
    <lineage>
        <taxon>Eukaryota</taxon>
        <taxon>Metazoa</taxon>
        <taxon>Ecdysozoa</taxon>
        <taxon>Arthropoda</taxon>
        <taxon>Chelicerata</taxon>
        <taxon>Arachnida</taxon>
        <taxon>Acari</taxon>
        <taxon>Parasitiformes</taxon>
        <taxon>Ixodida</taxon>
        <taxon>Ixodoidea</taxon>
        <taxon>Ixodidae</taxon>
        <taxon>Rhipicephalinae</taxon>
        <taxon>Rhipicephalus</taxon>
        <taxon>Rhipicephalus</taxon>
    </lineage>
</organism>
<feature type="transmembrane region" description="Helical" evidence="1">
    <location>
        <begin position="79"/>
        <end position="97"/>
    </location>
</feature>
<name>A0A131YSA3_RHIAP</name>
<dbReference type="InterPro" id="IPR001590">
    <property type="entry name" value="Peptidase_M12B"/>
</dbReference>
<evidence type="ECO:0000313" key="3">
    <source>
        <dbReference type="EMBL" id="JAP81412.1"/>
    </source>
</evidence>
<keyword evidence="1" id="KW-1133">Transmembrane helix</keyword>
<dbReference type="EMBL" id="GEDV01007145">
    <property type="protein sequence ID" value="JAP81412.1"/>
    <property type="molecule type" value="Transcribed_RNA"/>
</dbReference>
<evidence type="ECO:0000259" key="2">
    <source>
        <dbReference type="Pfam" id="PF01421"/>
    </source>
</evidence>
<protein>
    <submittedName>
        <fullName evidence="3">Reprolysin</fullName>
    </submittedName>
</protein>
<dbReference type="Pfam" id="PF01421">
    <property type="entry name" value="Reprolysin"/>
    <property type="match status" value="1"/>
</dbReference>
<dbReference type="Gene3D" id="3.40.390.10">
    <property type="entry name" value="Collagenase (Catalytic Domain)"/>
    <property type="match status" value="1"/>
</dbReference>
<dbReference type="InterPro" id="IPR024079">
    <property type="entry name" value="MetalloPept_cat_dom_sf"/>
</dbReference>